<reference evidence="5" key="1">
    <citation type="journal article" date="2019" name="Int. J. Syst. Evol. Microbiol.">
        <title>The Global Catalogue of Microorganisms (GCM) 10K type strain sequencing project: providing services to taxonomists for standard genome sequencing and annotation.</title>
        <authorList>
            <consortium name="The Broad Institute Genomics Platform"/>
            <consortium name="The Broad Institute Genome Sequencing Center for Infectious Disease"/>
            <person name="Wu L."/>
            <person name="Ma J."/>
        </authorList>
    </citation>
    <scope>NUCLEOTIDE SEQUENCE [LARGE SCALE GENOMIC DNA]</scope>
    <source>
        <strain evidence="5">NBRC 109341</strain>
    </source>
</reference>
<dbReference type="Proteomes" id="UP001156903">
    <property type="component" value="Unassembled WGS sequence"/>
</dbReference>
<proteinExistence type="predicted"/>
<comment type="caution">
    <text evidence="4">The sequence shown here is derived from an EMBL/GenBank/DDBJ whole genome shotgun (WGS) entry which is preliminary data.</text>
</comment>
<dbReference type="EMBL" id="BSPB01000003">
    <property type="protein sequence ID" value="GLS13190.1"/>
    <property type="molecule type" value="Genomic_DNA"/>
</dbReference>
<dbReference type="InterPro" id="IPR011006">
    <property type="entry name" value="CheY-like_superfamily"/>
</dbReference>
<dbReference type="InterPro" id="IPR058245">
    <property type="entry name" value="NreC/VraR/RcsB-like_REC"/>
</dbReference>
<dbReference type="PANTHER" id="PTHR44591">
    <property type="entry name" value="STRESS RESPONSE REGULATOR PROTEIN 1"/>
    <property type="match status" value="1"/>
</dbReference>
<dbReference type="InterPro" id="IPR050595">
    <property type="entry name" value="Bact_response_regulator"/>
</dbReference>
<dbReference type="RefSeq" id="WP_284306656.1">
    <property type="nucleotide sequence ID" value="NZ_BSPB01000003.1"/>
</dbReference>
<gene>
    <name evidence="4" type="ORF">GCM10007935_06190</name>
</gene>
<dbReference type="SUPFAM" id="SSF52172">
    <property type="entry name" value="CheY-like"/>
    <property type="match status" value="1"/>
</dbReference>
<accession>A0ABQ6C004</accession>
<dbReference type="Gene3D" id="3.40.50.2300">
    <property type="match status" value="1"/>
</dbReference>
<sequence length="127" mass="13932">MPKLKTFLVEDSPVIRANLVAALEDLAPVEVVGHAESAAEAQERLEALVTEGRCDLVIVDIFLRGGSGLDVLRHVSRRDWPIRPVVLTNYATPDIRAECLALGADQVFDKSRDIDALVDYCNDMATD</sequence>
<dbReference type="InterPro" id="IPR001789">
    <property type="entry name" value="Sig_transdc_resp-reg_receiver"/>
</dbReference>
<dbReference type="CDD" id="cd17535">
    <property type="entry name" value="REC_NarL-like"/>
    <property type="match status" value="1"/>
</dbReference>
<evidence type="ECO:0000259" key="3">
    <source>
        <dbReference type="PROSITE" id="PS50110"/>
    </source>
</evidence>
<dbReference type="Pfam" id="PF00072">
    <property type="entry name" value="Response_reg"/>
    <property type="match status" value="1"/>
</dbReference>
<evidence type="ECO:0000313" key="4">
    <source>
        <dbReference type="EMBL" id="GLS13190.1"/>
    </source>
</evidence>
<dbReference type="PROSITE" id="PS50110">
    <property type="entry name" value="RESPONSE_REGULATORY"/>
    <property type="match status" value="1"/>
</dbReference>
<evidence type="ECO:0000256" key="1">
    <source>
        <dbReference type="ARBA" id="ARBA00022553"/>
    </source>
</evidence>
<feature type="modified residue" description="4-aspartylphosphate" evidence="2">
    <location>
        <position position="60"/>
    </location>
</feature>
<protein>
    <recommendedName>
        <fullName evidence="3">Response regulatory domain-containing protein</fullName>
    </recommendedName>
</protein>
<evidence type="ECO:0000313" key="5">
    <source>
        <dbReference type="Proteomes" id="UP001156903"/>
    </source>
</evidence>
<name>A0ABQ6C004_9BURK</name>
<keyword evidence="5" id="KW-1185">Reference proteome</keyword>
<evidence type="ECO:0000256" key="2">
    <source>
        <dbReference type="PROSITE-ProRule" id="PRU00169"/>
    </source>
</evidence>
<feature type="domain" description="Response regulatory" evidence="3">
    <location>
        <begin position="5"/>
        <end position="125"/>
    </location>
</feature>
<organism evidence="4 5">
    <name type="scientific">Hydrogenophaga electricum</name>
    <dbReference type="NCBI Taxonomy" id="1230953"/>
    <lineage>
        <taxon>Bacteria</taxon>
        <taxon>Pseudomonadati</taxon>
        <taxon>Pseudomonadota</taxon>
        <taxon>Betaproteobacteria</taxon>
        <taxon>Burkholderiales</taxon>
        <taxon>Comamonadaceae</taxon>
        <taxon>Hydrogenophaga</taxon>
    </lineage>
</organism>
<dbReference type="SMART" id="SM00448">
    <property type="entry name" value="REC"/>
    <property type="match status" value="1"/>
</dbReference>
<dbReference type="PANTHER" id="PTHR44591:SF3">
    <property type="entry name" value="RESPONSE REGULATORY DOMAIN-CONTAINING PROTEIN"/>
    <property type="match status" value="1"/>
</dbReference>
<keyword evidence="1 2" id="KW-0597">Phosphoprotein</keyword>